<comment type="caution">
    <text evidence="2">The sequence shown here is derived from an EMBL/GenBank/DDBJ whole genome shotgun (WGS) entry which is preliminary data.</text>
</comment>
<sequence>MSFHGLPCWYELASPDLDSVKGFYAGLLGWTWADSGMPGMTYLLAARDGDMVAGLFPPDPGMPVAWTCYTAVDDADATAAKAKDLGATIVVPPTDIPGTGRFSVLIDPQGAVFGILQPEPMEDGTAGGAFNQQKPGHGNWHDLATPDTAAALAFYGALFGWAQTRAMPMGPDMVYTVINRDGQDIGGIFTEASKAGPAKWTVYFGTPSVEAAIATVKASGGKVLHDAAPVPGGAFITHCIDPSGAEFALVGPA</sequence>
<accession>A0ABV7ISX4</accession>
<organism evidence="2 3">
    <name type="scientific">Cypionkella sinensis</name>
    <dbReference type="NCBI Taxonomy" id="1756043"/>
    <lineage>
        <taxon>Bacteria</taxon>
        <taxon>Pseudomonadati</taxon>
        <taxon>Pseudomonadota</taxon>
        <taxon>Alphaproteobacteria</taxon>
        <taxon>Rhodobacterales</taxon>
        <taxon>Paracoccaceae</taxon>
        <taxon>Cypionkella</taxon>
    </lineage>
</organism>
<dbReference type="Pfam" id="PF00903">
    <property type="entry name" value="Glyoxalase"/>
    <property type="match status" value="2"/>
</dbReference>
<feature type="domain" description="VOC" evidence="1">
    <location>
        <begin position="6"/>
        <end position="118"/>
    </location>
</feature>
<reference evidence="3" key="1">
    <citation type="journal article" date="2019" name="Int. J. Syst. Evol. Microbiol.">
        <title>The Global Catalogue of Microorganisms (GCM) 10K type strain sequencing project: providing services to taxonomists for standard genome sequencing and annotation.</title>
        <authorList>
            <consortium name="The Broad Institute Genomics Platform"/>
            <consortium name="The Broad Institute Genome Sequencing Center for Infectious Disease"/>
            <person name="Wu L."/>
            <person name="Ma J."/>
        </authorList>
    </citation>
    <scope>NUCLEOTIDE SEQUENCE [LARGE SCALE GENOMIC DNA]</scope>
    <source>
        <strain evidence="3">KCTC 52039</strain>
    </source>
</reference>
<dbReference type="EMBL" id="JBHRTO010000001">
    <property type="protein sequence ID" value="MFC3179601.1"/>
    <property type="molecule type" value="Genomic_DNA"/>
</dbReference>
<dbReference type="InterPro" id="IPR037523">
    <property type="entry name" value="VOC_core"/>
</dbReference>
<dbReference type="InterPro" id="IPR029068">
    <property type="entry name" value="Glyas_Bleomycin-R_OHBP_Dase"/>
</dbReference>
<name>A0ABV7ISX4_9RHOB</name>
<feature type="domain" description="VOC" evidence="1">
    <location>
        <begin position="134"/>
        <end position="252"/>
    </location>
</feature>
<dbReference type="InterPro" id="IPR004360">
    <property type="entry name" value="Glyas_Fos-R_dOase_dom"/>
</dbReference>
<evidence type="ECO:0000313" key="2">
    <source>
        <dbReference type="EMBL" id="MFC3179601.1"/>
    </source>
</evidence>
<dbReference type="SUPFAM" id="SSF54593">
    <property type="entry name" value="Glyoxalase/Bleomycin resistance protein/Dihydroxybiphenyl dioxygenase"/>
    <property type="match status" value="2"/>
</dbReference>
<evidence type="ECO:0000259" key="1">
    <source>
        <dbReference type="PROSITE" id="PS51819"/>
    </source>
</evidence>
<evidence type="ECO:0000313" key="3">
    <source>
        <dbReference type="Proteomes" id="UP001595547"/>
    </source>
</evidence>
<dbReference type="Gene3D" id="3.10.180.10">
    <property type="entry name" value="2,3-Dihydroxybiphenyl 1,2-Dioxygenase, domain 1"/>
    <property type="match status" value="2"/>
</dbReference>
<dbReference type="CDD" id="cd07247">
    <property type="entry name" value="SgaA_N_like"/>
    <property type="match status" value="2"/>
</dbReference>
<dbReference type="PANTHER" id="PTHR33993">
    <property type="entry name" value="GLYOXALASE-RELATED"/>
    <property type="match status" value="1"/>
</dbReference>
<dbReference type="Proteomes" id="UP001595547">
    <property type="component" value="Unassembled WGS sequence"/>
</dbReference>
<gene>
    <name evidence="2" type="ORF">ACFOGH_01245</name>
</gene>
<dbReference type="PANTHER" id="PTHR33993:SF14">
    <property type="entry name" value="GB|AAF24581.1"/>
    <property type="match status" value="1"/>
</dbReference>
<dbReference type="InterPro" id="IPR052164">
    <property type="entry name" value="Anthracycline_SecMetBiosynth"/>
</dbReference>
<dbReference type="PROSITE" id="PS51819">
    <property type="entry name" value="VOC"/>
    <property type="match status" value="2"/>
</dbReference>
<proteinExistence type="predicted"/>
<dbReference type="RefSeq" id="WP_380071239.1">
    <property type="nucleotide sequence ID" value="NZ_JBHRTO010000001.1"/>
</dbReference>
<protein>
    <submittedName>
        <fullName evidence="2">VOC family protein</fullName>
    </submittedName>
</protein>
<keyword evidence="3" id="KW-1185">Reference proteome</keyword>